<dbReference type="InterPro" id="IPR013786">
    <property type="entry name" value="AcylCoA_DH/ox_N"/>
</dbReference>
<dbReference type="Pfam" id="PF00441">
    <property type="entry name" value="Acyl-CoA_dh_1"/>
    <property type="match status" value="1"/>
</dbReference>
<dbReference type="EMBL" id="PUIO01000042">
    <property type="protein sequence ID" value="PQP20017.1"/>
    <property type="molecule type" value="Genomic_DNA"/>
</dbReference>
<comment type="cofactor">
    <cofactor evidence="1 8">
        <name>FAD</name>
        <dbReference type="ChEBI" id="CHEBI:57692"/>
    </cofactor>
</comment>
<dbReference type="Gene3D" id="1.20.140.10">
    <property type="entry name" value="Butyryl-CoA Dehydrogenase, subunit A, domain 3"/>
    <property type="match status" value="1"/>
</dbReference>
<reference evidence="13" key="1">
    <citation type="submission" date="2018-02" db="EMBL/GenBank/DDBJ databases">
        <title>Draft genome sequencing of Rhodococcus opacus KU647198.</title>
        <authorList>
            <person name="Zheng B.-X."/>
        </authorList>
    </citation>
    <scope>NUCLEOTIDE SEQUENCE [LARGE SCALE GENOMIC DNA]</scope>
    <source>
        <strain evidence="13">04-OD7</strain>
    </source>
</reference>
<evidence type="ECO:0000256" key="4">
    <source>
        <dbReference type="ARBA" id="ARBA00022630"/>
    </source>
</evidence>
<dbReference type="InterPro" id="IPR006089">
    <property type="entry name" value="Acyl-CoA_DH_CS"/>
</dbReference>
<dbReference type="Gene3D" id="1.10.540.10">
    <property type="entry name" value="Acyl-CoA dehydrogenase/oxidase, N-terminal domain"/>
    <property type="match status" value="1"/>
</dbReference>
<comment type="subunit">
    <text evidence="3">Homodimer.</text>
</comment>
<evidence type="ECO:0000256" key="3">
    <source>
        <dbReference type="ARBA" id="ARBA00011738"/>
    </source>
</evidence>
<evidence type="ECO:0000256" key="6">
    <source>
        <dbReference type="ARBA" id="ARBA00023002"/>
    </source>
</evidence>
<dbReference type="Gene3D" id="2.40.110.10">
    <property type="entry name" value="Butyryl-CoA Dehydrogenase, subunit A, domain 2"/>
    <property type="match status" value="1"/>
</dbReference>
<dbReference type="FunFam" id="2.40.110.10:FF:000002">
    <property type="entry name" value="Acyl-CoA dehydrogenase fadE12"/>
    <property type="match status" value="1"/>
</dbReference>
<evidence type="ECO:0000256" key="1">
    <source>
        <dbReference type="ARBA" id="ARBA00001974"/>
    </source>
</evidence>
<dbReference type="InterPro" id="IPR050741">
    <property type="entry name" value="Acyl-CoA_dehydrogenase"/>
</dbReference>
<evidence type="ECO:0000256" key="2">
    <source>
        <dbReference type="ARBA" id="ARBA00009347"/>
    </source>
</evidence>
<comment type="caution">
    <text evidence="12">The sequence shown here is derived from an EMBL/GenBank/DDBJ whole genome shotgun (WGS) entry which is preliminary data.</text>
</comment>
<name>A0A2S8IZ01_RHOOP</name>
<dbReference type="SUPFAM" id="SSF56645">
    <property type="entry name" value="Acyl-CoA dehydrogenase NM domain-like"/>
    <property type="match status" value="1"/>
</dbReference>
<dbReference type="GO" id="GO:0005737">
    <property type="term" value="C:cytoplasm"/>
    <property type="evidence" value="ECO:0007669"/>
    <property type="project" value="TreeGrafter"/>
</dbReference>
<dbReference type="InterPro" id="IPR037069">
    <property type="entry name" value="AcylCoA_DH/ox_N_sf"/>
</dbReference>
<dbReference type="GO" id="GO:0050660">
    <property type="term" value="F:flavin adenine dinucleotide binding"/>
    <property type="evidence" value="ECO:0007669"/>
    <property type="project" value="InterPro"/>
</dbReference>
<dbReference type="InterPro" id="IPR009100">
    <property type="entry name" value="AcylCoA_DH/oxidase_NM_dom_sf"/>
</dbReference>
<protein>
    <submittedName>
        <fullName evidence="12">Acyl-CoA dehydrogenase</fullName>
    </submittedName>
</protein>
<evidence type="ECO:0000313" key="13">
    <source>
        <dbReference type="Proteomes" id="UP000239290"/>
    </source>
</evidence>
<evidence type="ECO:0000259" key="10">
    <source>
        <dbReference type="Pfam" id="PF02770"/>
    </source>
</evidence>
<evidence type="ECO:0000313" key="12">
    <source>
        <dbReference type="EMBL" id="PQP20017.1"/>
    </source>
</evidence>
<feature type="domain" description="Acyl-CoA oxidase/dehydrogenase middle" evidence="10">
    <location>
        <begin position="134"/>
        <end position="235"/>
    </location>
</feature>
<dbReference type="GO" id="GO:0003995">
    <property type="term" value="F:acyl-CoA dehydrogenase activity"/>
    <property type="evidence" value="ECO:0007669"/>
    <property type="project" value="InterPro"/>
</dbReference>
<evidence type="ECO:0000256" key="5">
    <source>
        <dbReference type="ARBA" id="ARBA00022827"/>
    </source>
</evidence>
<evidence type="ECO:0000259" key="9">
    <source>
        <dbReference type="Pfam" id="PF00441"/>
    </source>
</evidence>
<keyword evidence="4 8" id="KW-0285">Flavoprotein</keyword>
<dbReference type="SUPFAM" id="SSF47203">
    <property type="entry name" value="Acyl-CoA dehydrogenase C-terminal domain-like"/>
    <property type="match status" value="1"/>
</dbReference>
<dbReference type="AlphaFoldDB" id="A0A2S8IZ01"/>
<accession>A0A2S8IZ01</accession>
<dbReference type="GO" id="GO:0033539">
    <property type="term" value="P:fatty acid beta-oxidation using acyl-CoA dehydrogenase"/>
    <property type="evidence" value="ECO:0007669"/>
    <property type="project" value="TreeGrafter"/>
</dbReference>
<dbReference type="PANTHER" id="PTHR48083:SF13">
    <property type="entry name" value="ACYL-COA DEHYDROGENASE FAMILY MEMBER 11"/>
    <property type="match status" value="1"/>
</dbReference>
<feature type="domain" description="Acyl-CoA dehydrogenase/oxidase N-terminal" evidence="11">
    <location>
        <begin position="9"/>
        <end position="130"/>
    </location>
</feature>
<dbReference type="InterPro" id="IPR006091">
    <property type="entry name" value="Acyl-CoA_Oxase/DH_mid-dom"/>
</dbReference>
<dbReference type="RefSeq" id="WP_105419735.1">
    <property type="nucleotide sequence ID" value="NZ_PUIO01000042.1"/>
</dbReference>
<organism evidence="12 13">
    <name type="scientific">Rhodococcus opacus</name>
    <name type="common">Nocardia opaca</name>
    <dbReference type="NCBI Taxonomy" id="37919"/>
    <lineage>
        <taxon>Bacteria</taxon>
        <taxon>Bacillati</taxon>
        <taxon>Actinomycetota</taxon>
        <taxon>Actinomycetes</taxon>
        <taxon>Mycobacteriales</taxon>
        <taxon>Nocardiaceae</taxon>
        <taxon>Rhodococcus</taxon>
    </lineage>
</organism>
<dbReference type="InterPro" id="IPR036250">
    <property type="entry name" value="AcylCo_DH-like_C"/>
</dbReference>
<dbReference type="Pfam" id="PF02770">
    <property type="entry name" value="Acyl-CoA_dh_M"/>
    <property type="match status" value="1"/>
</dbReference>
<dbReference type="InterPro" id="IPR046373">
    <property type="entry name" value="Acyl-CoA_Oxase/DH_mid-dom_sf"/>
</dbReference>
<evidence type="ECO:0000259" key="11">
    <source>
        <dbReference type="Pfam" id="PF02771"/>
    </source>
</evidence>
<sequence length="422" mass="47060">MFDPTPRAATLIESMTRFLEDDVYPAESVWEAESLEEEHLRGQLPVMESLKKKARDLGLWNLFLPHSEPGHEPLSNLDYARIAELSGRSIHLAPEAMNCSAPDTGNMELLSMFGTPDQKQRWLRPLMDGEIRSAYVMTEPQVASSDAGNIETSIVRDGEDWVINGRKWWISGVERANCELLVLMGITDPSLEKRHQRHSMILIPRETPGVEVVRELKVFGYSPFESHVEMKFTNVRVPAANLLGEVGAGFAMSQARLGPGRIHHCMRMIGMAERALELMIHRVRHRATFGTPLVDQGVVREWIADSRIEIDQARLYTLYTAHLMDTVGNKAAASEISGIKVAVPNMASRVLDRSIQAHGGGGLCQEFPLARMYAETRIVRMADGPDEVHRRSLARTELRRFADAISPAPHGAAAHLALPVRG</sequence>
<comment type="catalytic activity">
    <reaction evidence="7">
        <text>a 2,3-saturated acyl-CoA + A = a 2,3-dehydroacyl-CoA + AH2</text>
        <dbReference type="Rhea" id="RHEA:48608"/>
        <dbReference type="ChEBI" id="CHEBI:13193"/>
        <dbReference type="ChEBI" id="CHEBI:17499"/>
        <dbReference type="ChEBI" id="CHEBI:60015"/>
        <dbReference type="ChEBI" id="CHEBI:65111"/>
    </reaction>
</comment>
<dbReference type="PANTHER" id="PTHR48083">
    <property type="entry name" value="MEDIUM-CHAIN SPECIFIC ACYL-COA DEHYDROGENASE, MITOCHONDRIAL-RELATED"/>
    <property type="match status" value="1"/>
</dbReference>
<evidence type="ECO:0000256" key="8">
    <source>
        <dbReference type="RuleBase" id="RU362125"/>
    </source>
</evidence>
<evidence type="ECO:0000256" key="7">
    <source>
        <dbReference type="ARBA" id="ARBA00052546"/>
    </source>
</evidence>
<keyword evidence="6 8" id="KW-0560">Oxidoreductase</keyword>
<dbReference type="Proteomes" id="UP000239290">
    <property type="component" value="Unassembled WGS sequence"/>
</dbReference>
<keyword evidence="5 8" id="KW-0274">FAD</keyword>
<feature type="domain" description="Acyl-CoA dehydrogenase/oxidase C-terminal" evidence="9">
    <location>
        <begin position="247"/>
        <end position="396"/>
    </location>
</feature>
<dbReference type="InterPro" id="IPR009075">
    <property type="entry name" value="AcylCo_DH/oxidase_C"/>
</dbReference>
<dbReference type="PROSITE" id="PS00073">
    <property type="entry name" value="ACYL_COA_DH_2"/>
    <property type="match status" value="1"/>
</dbReference>
<dbReference type="Pfam" id="PF02771">
    <property type="entry name" value="Acyl-CoA_dh_N"/>
    <property type="match status" value="1"/>
</dbReference>
<gene>
    <name evidence="12" type="ORF">C5613_29140</name>
</gene>
<comment type="similarity">
    <text evidence="2 8">Belongs to the acyl-CoA dehydrogenase family.</text>
</comment>
<proteinExistence type="inferred from homology"/>